<dbReference type="OrthoDB" id="5396104at2759"/>
<feature type="compositionally biased region" description="Basic and acidic residues" evidence="1">
    <location>
        <begin position="89"/>
        <end position="101"/>
    </location>
</feature>
<evidence type="ECO:0000313" key="2">
    <source>
        <dbReference type="EMBL" id="PTB40201.1"/>
    </source>
</evidence>
<proteinExistence type="predicted"/>
<evidence type="ECO:0000313" key="3">
    <source>
        <dbReference type="Proteomes" id="UP000240493"/>
    </source>
</evidence>
<organism evidence="2 3">
    <name type="scientific">Trichoderma asperellum (strain ATCC 204424 / CBS 433.97 / NBRC 101777)</name>
    <dbReference type="NCBI Taxonomy" id="1042311"/>
    <lineage>
        <taxon>Eukaryota</taxon>
        <taxon>Fungi</taxon>
        <taxon>Dikarya</taxon>
        <taxon>Ascomycota</taxon>
        <taxon>Pezizomycotina</taxon>
        <taxon>Sordariomycetes</taxon>
        <taxon>Hypocreomycetidae</taxon>
        <taxon>Hypocreales</taxon>
        <taxon>Hypocreaceae</taxon>
        <taxon>Trichoderma</taxon>
    </lineage>
</organism>
<feature type="compositionally biased region" description="Basic and acidic residues" evidence="1">
    <location>
        <begin position="191"/>
        <end position="203"/>
    </location>
</feature>
<dbReference type="AlphaFoldDB" id="A0A2T3Z5V4"/>
<feature type="compositionally biased region" description="Low complexity" evidence="1">
    <location>
        <begin position="73"/>
        <end position="83"/>
    </location>
</feature>
<evidence type="ECO:0000256" key="1">
    <source>
        <dbReference type="SAM" id="MobiDB-lite"/>
    </source>
</evidence>
<dbReference type="EMBL" id="KZ679263">
    <property type="protein sequence ID" value="PTB40201.1"/>
    <property type="molecule type" value="Genomic_DNA"/>
</dbReference>
<keyword evidence="3" id="KW-1185">Reference proteome</keyword>
<feature type="region of interest" description="Disordered" evidence="1">
    <location>
        <begin position="72"/>
        <end position="101"/>
    </location>
</feature>
<reference evidence="2 3" key="1">
    <citation type="submission" date="2016-07" db="EMBL/GenBank/DDBJ databases">
        <title>Multiple horizontal gene transfer events from other fungi enriched the ability of initially mycotrophic Trichoderma (Ascomycota) to feed on dead plant biomass.</title>
        <authorList>
            <consortium name="DOE Joint Genome Institute"/>
            <person name="Aerts A."/>
            <person name="Atanasova L."/>
            <person name="Chenthamara K."/>
            <person name="Zhang J."/>
            <person name="Grujic M."/>
            <person name="Henrissat B."/>
            <person name="Kuo A."/>
            <person name="Salamov A."/>
            <person name="Lipzen A."/>
            <person name="Labutti K."/>
            <person name="Barry K."/>
            <person name="Miao Y."/>
            <person name="Rahimi M.J."/>
            <person name="Shen Q."/>
            <person name="Grigoriev I.V."/>
            <person name="Kubicek C.P."/>
            <person name="Druzhinina I.S."/>
        </authorList>
    </citation>
    <scope>NUCLEOTIDE SEQUENCE [LARGE SCALE GENOMIC DNA]</scope>
    <source>
        <strain evidence="2 3">CBS 433.97</strain>
    </source>
</reference>
<protein>
    <submittedName>
        <fullName evidence="2">Uncharacterized protein</fullName>
    </submittedName>
</protein>
<feature type="region of interest" description="Disordered" evidence="1">
    <location>
        <begin position="165"/>
        <end position="213"/>
    </location>
</feature>
<accession>A0A2T3Z5V4</accession>
<gene>
    <name evidence="2" type="ORF">M441DRAFT_28062</name>
</gene>
<name>A0A2T3Z5V4_TRIA4</name>
<dbReference type="Proteomes" id="UP000240493">
    <property type="component" value="Unassembled WGS sequence"/>
</dbReference>
<dbReference type="STRING" id="1042311.A0A2T3Z5V4"/>
<sequence>MDTSSDIPTTWSWQCHKCHQSHPMACTQRCLSCSHTICFPSGNTGHDSNSNCKIVFDVPSWRRFFKRRRELFQQQSSSNEEQQMAVADKAPEQHAEAPARDHAHVQPGWLVKMTNGTHSCFTDCEFPSECFFKIALERICKPSNQPSSSSSSLFSQSTTEKLLKTAKRAKKYKSRDSKSFQKVPSPLGQEWHVDTASDEEVNRDAVNSQRGNV</sequence>